<dbReference type="GO" id="GO:0015562">
    <property type="term" value="F:efflux transmembrane transporter activity"/>
    <property type="evidence" value="ECO:0007669"/>
    <property type="project" value="InterPro"/>
</dbReference>
<name>A0A840UXF2_9FIRM</name>
<dbReference type="Gene3D" id="1.20.1600.10">
    <property type="entry name" value="Outer membrane efflux proteins (OEP)"/>
    <property type="match status" value="1"/>
</dbReference>
<dbReference type="RefSeq" id="WP_260162784.1">
    <property type="nucleotide sequence ID" value="NZ_JACHFH010000057.1"/>
</dbReference>
<proteinExistence type="predicted"/>
<reference evidence="1 2" key="1">
    <citation type="submission" date="2020-08" db="EMBL/GenBank/DDBJ databases">
        <title>Genomic Encyclopedia of Type Strains, Phase IV (KMG-IV): sequencing the most valuable type-strain genomes for metagenomic binning, comparative biology and taxonomic classification.</title>
        <authorList>
            <person name="Goeker M."/>
        </authorList>
    </citation>
    <scope>NUCLEOTIDE SEQUENCE [LARGE SCALE GENOMIC DNA]</scope>
    <source>
        <strain evidence="1 2">DSM 24661</strain>
    </source>
</reference>
<accession>A0A840UXF2</accession>
<gene>
    <name evidence="1" type="ORF">HNR32_002705</name>
</gene>
<protein>
    <submittedName>
        <fullName evidence="1">Outer membrane protein TolC</fullName>
    </submittedName>
</protein>
<sequence>MTEAQKRFISTKTAIAQAEEDLFIAQEKYKIGSGIILDIIDAQLALSTAKLNYISAQYDYARYKAELENAMGIDAEMGGSANE</sequence>
<keyword evidence="2" id="KW-1185">Reference proteome</keyword>
<dbReference type="Proteomes" id="UP000559117">
    <property type="component" value="Unassembled WGS sequence"/>
</dbReference>
<dbReference type="AlphaFoldDB" id="A0A840UXF2"/>
<organism evidence="1 2">
    <name type="scientific">Pectinatus brassicae</name>
    <dbReference type="NCBI Taxonomy" id="862415"/>
    <lineage>
        <taxon>Bacteria</taxon>
        <taxon>Bacillati</taxon>
        <taxon>Bacillota</taxon>
        <taxon>Negativicutes</taxon>
        <taxon>Selenomonadales</taxon>
        <taxon>Selenomonadaceae</taxon>
        <taxon>Pectinatus</taxon>
    </lineage>
</organism>
<evidence type="ECO:0000313" key="2">
    <source>
        <dbReference type="Proteomes" id="UP000559117"/>
    </source>
</evidence>
<evidence type="ECO:0000313" key="1">
    <source>
        <dbReference type="EMBL" id="MBB5337543.1"/>
    </source>
</evidence>
<dbReference type="EMBL" id="JACHFH010000057">
    <property type="protein sequence ID" value="MBB5337543.1"/>
    <property type="molecule type" value="Genomic_DNA"/>
</dbReference>
<comment type="caution">
    <text evidence="1">The sequence shown here is derived from an EMBL/GenBank/DDBJ whole genome shotgun (WGS) entry which is preliminary data.</text>
</comment>
<dbReference type="SUPFAM" id="SSF56954">
    <property type="entry name" value="Outer membrane efflux proteins (OEP)"/>
    <property type="match status" value="1"/>
</dbReference>